<proteinExistence type="predicted"/>
<dbReference type="SUPFAM" id="SSF50249">
    <property type="entry name" value="Nucleic acid-binding proteins"/>
    <property type="match status" value="1"/>
</dbReference>
<keyword evidence="3" id="KW-1185">Reference proteome</keyword>
<sequence length="146" mass="16887">MWLQIYELKNARNTILLINFTFYNLDMDIKGKVHEVAPTQQVTESLKKRELIVEYIENPQYPEYLKFEAIQDRCNLLDNVRVGDDVEVFFNLRGRPWTDKTGKKSYFNSMQLWKINVLSGGASSATPEHASPVDINSAPDDDDLPF</sequence>
<dbReference type="InterPro" id="IPR021474">
    <property type="entry name" value="DUF3127"/>
</dbReference>
<evidence type="ECO:0000256" key="1">
    <source>
        <dbReference type="SAM" id="MobiDB-lite"/>
    </source>
</evidence>
<dbReference type="Pfam" id="PF11325">
    <property type="entry name" value="DUF3127"/>
    <property type="match status" value="1"/>
</dbReference>
<accession>A0A917N2U8</accession>
<dbReference type="Proteomes" id="UP000662074">
    <property type="component" value="Unassembled WGS sequence"/>
</dbReference>
<protein>
    <recommendedName>
        <fullName evidence="4">DUF3127 domain-containing protein</fullName>
    </recommendedName>
</protein>
<evidence type="ECO:0000313" key="3">
    <source>
        <dbReference type="Proteomes" id="UP000662074"/>
    </source>
</evidence>
<organism evidence="2 3">
    <name type="scientific">Mucilaginibacter galii</name>
    <dbReference type="NCBI Taxonomy" id="2005073"/>
    <lineage>
        <taxon>Bacteria</taxon>
        <taxon>Pseudomonadati</taxon>
        <taxon>Bacteroidota</taxon>
        <taxon>Sphingobacteriia</taxon>
        <taxon>Sphingobacteriales</taxon>
        <taxon>Sphingobacteriaceae</taxon>
        <taxon>Mucilaginibacter</taxon>
    </lineage>
</organism>
<name>A0A917N2U8_9SPHI</name>
<reference evidence="2" key="2">
    <citation type="submission" date="2020-09" db="EMBL/GenBank/DDBJ databases">
        <authorList>
            <person name="Sun Q."/>
            <person name="Sedlacek I."/>
        </authorList>
    </citation>
    <scope>NUCLEOTIDE SEQUENCE</scope>
    <source>
        <strain evidence="2">CCM 8711</strain>
    </source>
</reference>
<dbReference type="AlphaFoldDB" id="A0A917N2U8"/>
<feature type="region of interest" description="Disordered" evidence="1">
    <location>
        <begin position="124"/>
        <end position="146"/>
    </location>
</feature>
<evidence type="ECO:0000313" key="2">
    <source>
        <dbReference type="EMBL" id="GGI52293.1"/>
    </source>
</evidence>
<dbReference type="EMBL" id="BMDO01000012">
    <property type="protein sequence ID" value="GGI52293.1"/>
    <property type="molecule type" value="Genomic_DNA"/>
</dbReference>
<dbReference type="InterPro" id="IPR012340">
    <property type="entry name" value="NA-bd_OB-fold"/>
</dbReference>
<reference evidence="2" key="1">
    <citation type="journal article" date="2014" name="Int. J. Syst. Evol. Microbiol.">
        <title>Complete genome sequence of Corynebacterium casei LMG S-19264T (=DSM 44701T), isolated from a smear-ripened cheese.</title>
        <authorList>
            <consortium name="US DOE Joint Genome Institute (JGI-PGF)"/>
            <person name="Walter F."/>
            <person name="Albersmeier A."/>
            <person name="Kalinowski J."/>
            <person name="Ruckert C."/>
        </authorList>
    </citation>
    <scope>NUCLEOTIDE SEQUENCE</scope>
    <source>
        <strain evidence="2">CCM 8711</strain>
    </source>
</reference>
<gene>
    <name evidence="2" type="ORF">GCM10011425_35050</name>
</gene>
<evidence type="ECO:0008006" key="4">
    <source>
        <dbReference type="Google" id="ProtNLM"/>
    </source>
</evidence>
<comment type="caution">
    <text evidence="2">The sequence shown here is derived from an EMBL/GenBank/DDBJ whole genome shotgun (WGS) entry which is preliminary data.</text>
</comment>